<sequence>MGNCVSSFRAQFRPNQSSGTSPSIIPLTPSKPVKPANDDASTEVPKPTSDEKPPQDGEAIEETVLTVESVDLCISENATSHHTDEFDLVQKEAPKLVIRRGSPFKITIRFNREYNDTKDAVCLVFMVKDAKTPSYSQGTLIVSPVLSESNCILPKDAWRTLLLSKDDKTIIVEVVPTATAIIGVWTLDVDTKLKTENEETAKTSRHTVKDPFYLLFNPWCPEDTVYMSDPEARKEYVLNDSGLIWRGSHNRLRPCIWNFAQFEENVLECCCYLLSNIGKLNVVGRADPIRVVRHLSAVVNSPDDAGVLVGNWTGSYSGGTNPTFWGGSMSILQQYYKTKKPVKFGQCWVFSGICTTVCRALGIPARSVTNFASAHDTHNSLTIDQFYNDEGDPIERLNVDSVWNFHVWNEVWMERPDLEPGGYGGWQAVDATPQEESDGAYRCGPASLAAIKRGEIMKAYDTSFLFAEVNADKVYWRYRGATQPLKLIQKSSDAIGQHISTKAMGQFEREDLTSEYKYSERSKEEREVMLRALRQCRNSFSRYYLNEELEDIEFDFTLLDDIVVGSPFMVKLKANNKSTEKEYNIQVVLRVDTVLYTGRLKNLVKKDKFDIKIGPGVEEEMTMKVSYEDYTKLLADQCAFNIAAMAKVVETGHDYFAQDDFRVRMPDVKIETEGELVQGQEFTVNAYFNNPLPKPLRKSVFILEGPGLGQPLKLPIKGNILAGQEARVVCKMTPKSFGEKSIVAKFQSRDLDDVDGYKQIQVKPKTETEKQADGNSN</sequence>
<dbReference type="InterPro" id="IPR014756">
    <property type="entry name" value="Ig_E-set"/>
</dbReference>
<keyword evidence="2" id="KW-0808">Transferase</keyword>
<keyword evidence="5" id="KW-0012">Acyltransferase</keyword>
<evidence type="ECO:0000256" key="3">
    <source>
        <dbReference type="ARBA" id="ARBA00022723"/>
    </source>
</evidence>
<dbReference type="PROSITE" id="PS00547">
    <property type="entry name" value="TRANSGLUTAMINASES"/>
    <property type="match status" value="1"/>
</dbReference>
<dbReference type="SMART" id="SM00460">
    <property type="entry name" value="TGc"/>
    <property type="match status" value="1"/>
</dbReference>
<evidence type="ECO:0000256" key="10">
    <source>
        <dbReference type="SAM" id="MobiDB-lite"/>
    </source>
</evidence>
<dbReference type="PIRSF" id="PIRSF000459">
    <property type="entry name" value="TGM_EBP42"/>
    <property type="match status" value="1"/>
</dbReference>
<protein>
    <recommendedName>
        <fullName evidence="6">protein-glutamine gamma-glutamyltransferase</fullName>
        <ecNumber evidence="6">2.3.2.13</ecNumber>
    </recommendedName>
</protein>
<dbReference type="InterPro" id="IPR013783">
    <property type="entry name" value="Ig-like_fold"/>
</dbReference>
<feature type="binding site" evidence="9">
    <location>
        <position position="525"/>
    </location>
    <ligand>
        <name>Ca(2+)</name>
        <dbReference type="ChEBI" id="CHEBI:29108"/>
    </ligand>
</feature>
<comment type="cofactor">
    <cofactor evidence="9">
        <name>Ca(2+)</name>
        <dbReference type="ChEBI" id="CHEBI:29108"/>
    </cofactor>
    <text evidence="9">Binds 1 Ca(2+) ion per subunit.</text>
</comment>
<comment type="similarity">
    <text evidence="1">Belongs to the transglutaminase superfamily. Transglutaminase family.</text>
</comment>
<feature type="domain" description="Transglutaminase-like" evidence="11">
    <location>
        <begin position="339"/>
        <end position="433"/>
    </location>
</feature>
<feature type="binding site" evidence="9">
    <location>
        <position position="470"/>
    </location>
    <ligand>
        <name>Ca(2+)</name>
        <dbReference type="ChEBI" id="CHEBI:29108"/>
    </ligand>
</feature>
<evidence type="ECO:0000259" key="11">
    <source>
        <dbReference type="SMART" id="SM00460"/>
    </source>
</evidence>
<dbReference type="FunFam" id="2.60.40.10:FF:002167">
    <property type="entry name" value="Transglutaminase, isoform B"/>
    <property type="match status" value="1"/>
</dbReference>
<accession>A0A1W7RB00</accession>
<dbReference type="FunFam" id="2.60.40.10:FF:000171">
    <property type="entry name" value="protein-glutamine gamma-glutamyltransferase 6"/>
    <property type="match status" value="1"/>
</dbReference>
<evidence type="ECO:0000256" key="4">
    <source>
        <dbReference type="ARBA" id="ARBA00022837"/>
    </source>
</evidence>
<dbReference type="InterPro" id="IPR050779">
    <property type="entry name" value="Transglutaminase"/>
</dbReference>
<feature type="region of interest" description="Disordered" evidence="10">
    <location>
        <begin position="1"/>
        <end position="58"/>
    </location>
</feature>
<dbReference type="Pfam" id="PF00868">
    <property type="entry name" value="Transglut_N"/>
    <property type="match status" value="1"/>
</dbReference>
<dbReference type="FunFam" id="2.60.40.10:FF:000090">
    <property type="entry name" value="Protein-glutamine gamma-glutamyltransferase 2"/>
    <property type="match status" value="1"/>
</dbReference>
<dbReference type="Gene3D" id="2.60.40.10">
    <property type="entry name" value="Immunoglobulins"/>
    <property type="match status" value="3"/>
</dbReference>
<feature type="compositionally biased region" description="Basic and acidic residues" evidence="10">
    <location>
        <begin position="764"/>
        <end position="777"/>
    </location>
</feature>
<feature type="active site" evidence="8">
    <location>
        <position position="430"/>
    </location>
</feature>
<dbReference type="EC" id="2.3.2.13" evidence="6"/>
<feature type="compositionally biased region" description="Polar residues" evidence="10">
    <location>
        <begin position="1"/>
        <end position="23"/>
    </location>
</feature>
<dbReference type="InterPro" id="IPR036238">
    <property type="entry name" value="Transglutaminase_C_sf"/>
</dbReference>
<evidence type="ECO:0000256" key="8">
    <source>
        <dbReference type="PIRSR" id="PIRSR000459-1"/>
    </source>
</evidence>
<dbReference type="InterPro" id="IPR036985">
    <property type="entry name" value="Transglutaminase-like_sf"/>
</dbReference>
<dbReference type="EMBL" id="GFAH01000077">
    <property type="protein sequence ID" value="JAV48312.1"/>
    <property type="molecule type" value="Transcribed_RNA"/>
</dbReference>
<evidence type="ECO:0000256" key="7">
    <source>
        <dbReference type="ARBA" id="ARBA00051843"/>
    </source>
</evidence>
<feature type="binding site" evidence="9">
    <location>
        <position position="472"/>
    </location>
    <ligand>
        <name>Ca(2+)</name>
        <dbReference type="ChEBI" id="CHEBI:29108"/>
    </ligand>
</feature>
<evidence type="ECO:0000256" key="6">
    <source>
        <dbReference type="ARBA" id="ARBA00024222"/>
    </source>
</evidence>
<organism evidence="12">
    <name type="scientific">Hadrurus spadix</name>
    <dbReference type="NCBI Taxonomy" id="141984"/>
    <lineage>
        <taxon>Eukaryota</taxon>
        <taxon>Metazoa</taxon>
        <taxon>Ecdysozoa</taxon>
        <taxon>Arthropoda</taxon>
        <taxon>Chelicerata</taxon>
        <taxon>Arachnida</taxon>
        <taxon>Scorpiones</taxon>
        <taxon>Iurida</taxon>
        <taxon>Iuroidea</taxon>
        <taxon>Hadrurus</taxon>
    </lineage>
</organism>
<evidence type="ECO:0000256" key="2">
    <source>
        <dbReference type="ARBA" id="ARBA00022679"/>
    </source>
</evidence>
<dbReference type="InterPro" id="IPR038765">
    <property type="entry name" value="Papain-like_cys_pep_sf"/>
</dbReference>
<dbReference type="SUPFAM" id="SSF81296">
    <property type="entry name" value="E set domains"/>
    <property type="match status" value="1"/>
</dbReference>
<keyword evidence="4 9" id="KW-0106">Calcium</keyword>
<dbReference type="Gene3D" id="3.90.260.10">
    <property type="entry name" value="Transglutaminase-like"/>
    <property type="match status" value="1"/>
</dbReference>
<dbReference type="InterPro" id="IPR002931">
    <property type="entry name" value="Transglutaminase-like"/>
</dbReference>
<dbReference type="GO" id="GO:0046872">
    <property type="term" value="F:metal ion binding"/>
    <property type="evidence" value="ECO:0007669"/>
    <property type="project" value="UniProtKB-KW"/>
</dbReference>
<dbReference type="SUPFAM" id="SSF54001">
    <property type="entry name" value="Cysteine proteinases"/>
    <property type="match status" value="1"/>
</dbReference>
<keyword evidence="3 9" id="KW-0479">Metal-binding</keyword>
<feature type="binding site" evidence="9">
    <location>
        <position position="520"/>
    </location>
    <ligand>
        <name>Ca(2+)</name>
        <dbReference type="ChEBI" id="CHEBI:29108"/>
    </ligand>
</feature>
<reference evidence="12" key="1">
    <citation type="submission" date="2016-11" db="EMBL/GenBank/DDBJ databases">
        <title>Venom-gland transcriptomics and venom proteomics of the black-back scorpion (Hadrurus spadix) reveal detectability challenges and an unexplored realm of animal toxin diversity.</title>
        <authorList>
            <person name="Rokyta D.R."/>
            <person name="Ward M.J."/>
        </authorList>
    </citation>
    <scope>NUCLEOTIDE SEQUENCE</scope>
    <source>
        <tissue evidence="12">Venom gland</tissue>
    </source>
</reference>
<dbReference type="SUPFAM" id="SSF49309">
    <property type="entry name" value="Transglutaminase, two C-terminal domains"/>
    <property type="match status" value="2"/>
</dbReference>
<dbReference type="InterPro" id="IPR023608">
    <property type="entry name" value="Transglutaminase_animal"/>
</dbReference>
<dbReference type="FunFam" id="3.90.260.10:FF:000001">
    <property type="entry name" value="Protein-glutamine gamma-glutamyltransferase 2"/>
    <property type="match status" value="1"/>
</dbReference>
<name>A0A1W7RB00_9SCOR</name>
<dbReference type="Pfam" id="PF01841">
    <property type="entry name" value="Transglut_core"/>
    <property type="match status" value="1"/>
</dbReference>
<feature type="region of interest" description="Disordered" evidence="10">
    <location>
        <begin position="757"/>
        <end position="777"/>
    </location>
</feature>
<dbReference type="PANTHER" id="PTHR11590:SF69">
    <property type="entry name" value="RE08173P"/>
    <property type="match status" value="1"/>
</dbReference>
<dbReference type="InterPro" id="IPR008958">
    <property type="entry name" value="Transglutaminase_C"/>
</dbReference>
<feature type="active site" evidence="8">
    <location>
        <position position="406"/>
    </location>
</feature>
<evidence type="ECO:0000256" key="9">
    <source>
        <dbReference type="PIRSR" id="PIRSR000459-2"/>
    </source>
</evidence>
<evidence type="ECO:0000256" key="1">
    <source>
        <dbReference type="ARBA" id="ARBA00005968"/>
    </source>
</evidence>
<dbReference type="InterPro" id="IPR001102">
    <property type="entry name" value="Transglutaminase_N"/>
</dbReference>
<comment type="catalytic activity">
    <reaction evidence="7">
        <text>L-glutaminyl-[protein] + L-lysyl-[protein] = [protein]-L-lysyl-N(6)-5-L-glutamyl-[protein] + NH4(+)</text>
        <dbReference type="Rhea" id="RHEA:54816"/>
        <dbReference type="Rhea" id="RHEA-COMP:9752"/>
        <dbReference type="Rhea" id="RHEA-COMP:10207"/>
        <dbReference type="Rhea" id="RHEA-COMP:14005"/>
        <dbReference type="ChEBI" id="CHEBI:28938"/>
        <dbReference type="ChEBI" id="CHEBI:29969"/>
        <dbReference type="ChEBI" id="CHEBI:30011"/>
        <dbReference type="ChEBI" id="CHEBI:138370"/>
        <dbReference type="EC" id="2.3.2.13"/>
    </reaction>
</comment>
<evidence type="ECO:0000256" key="5">
    <source>
        <dbReference type="ARBA" id="ARBA00023315"/>
    </source>
</evidence>
<dbReference type="GO" id="GO:0003810">
    <property type="term" value="F:protein-glutamine gamma-glutamyltransferase activity"/>
    <property type="evidence" value="ECO:0007669"/>
    <property type="project" value="UniProtKB-EC"/>
</dbReference>
<dbReference type="PANTHER" id="PTHR11590">
    <property type="entry name" value="PROTEIN-GLUTAMINE GAMMA-GLUTAMYLTRANSFERASE"/>
    <property type="match status" value="1"/>
</dbReference>
<feature type="active site" evidence="8">
    <location>
        <position position="347"/>
    </location>
</feature>
<dbReference type="Pfam" id="PF00927">
    <property type="entry name" value="Transglut_C"/>
    <property type="match status" value="2"/>
</dbReference>
<dbReference type="AlphaFoldDB" id="A0A1W7RB00"/>
<evidence type="ECO:0000313" key="12">
    <source>
        <dbReference type="EMBL" id="JAV48312.1"/>
    </source>
</evidence>
<proteinExistence type="inferred from homology"/>
<dbReference type="InterPro" id="IPR013808">
    <property type="entry name" value="Transglutaminase_AS"/>
</dbReference>